<sequence>MSDASLSSPIETLAPPAKGRDVKTAIEAPQKTLYARSEAGVTRRVGVFAPNYGLEHVTYGIDLPDTKFSGVYGGTARRLLKGSYWDYSPWVFAPGTDLVHTFNHIPCNGDFVVSYELELPRTLGQWSDAQLKRSLDRLSSDRCRGILPLSEAAKAYATRRFEDWGYGHLVDKLTLFRGCVRTPDPLPVAPEKREGPIRLLFIGGDGLRKGLWAAVTAAERLHAQGMEIELTVIGKVTERSYVVGGQRIAGEELSRRLADAPFITHYQTLPNARIWSHLRHSDALLFPTVDESLGWVTIEAALCGVPSIVGGTFAQPELVRHGETGWILPMEADRDGRWIHLAGPQAMEAWPDLMESFAQGIVKAVTEIAQDRGRAVEMGKRAQSYLQAYTHPQAAATLDAIYSQACR</sequence>
<accession>A0ABZ1E430</accession>
<keyword evidence="3" id="KW-0328">Glycosyltransferase</keyword>
<evidence type="ECO:0000313" key="4">
    <source>
        <dbReference type="Proteomes" id="UP001623290"/>
    </source>
</evidence>
<dbReference type="Pfam" id="PF00534">
    <property type="entry name" value="Glycos_transf_1"/>
    <property type="match status" value="1"/>
</dbReference>
<keyword evidence="4" id="KW-1185">Reference proteome</keyword>
<evidence type="ECO:0000256" key="1">
    <source>
        <dbReference type="SAM" id="MobiDB-lite"/>
    </source>
</evidence>
<feature type="domain" description="Glycosyl transferase family 1" evidence="2">
    <location>
        <begin position="191"/>
        <end position="330"/>
    </location>
</feature>
<feature type="compositionally biased region" description="Polar residues" evidence="1">
    <location>
        <begin position="1"/>
        <end position="10"/>
    </location>
</feature>
<dbReference type="SUPFAM" id="SSF53756">
    <property type="entry name" value="UDP-Glycosyltransferase/glycogen phosphorylase"/>
    <property type="match status" value="1"/>
</dbReference>
<organism evidence="3 4">
    <name type="scientific">Thioclava litoralis</name>
    <dbReference type="NCBI Taxonomy" id="3076557"/>
    <lineage>
        <taxon>Bacteria</taxon>
        <taxon>Pseudomonadati</taxon>
        <taxon>Pseudomonadota</taxon>
        <taxon>Alphaproteobacteria</taxon>
        <taxon>Rhodobacterales</taxon>
        <taxon>Paracoccaceae</taxon>
        <taxon>Thioclava</taxon>
    </lineage>
</organism>
<evidence type="ECO:0000313" key="3">
    <source>
        <dbReference type="EMBL" id="WRY35795.1"/>
    </source>
</evidence>
<dbReference type="EMBL" id="CP135445">
    <property type="protein sequence ID" value="WRY35795.1"/>
    <property type="molecule type" value="Genomic_DNA"/>
</dbReference>
<geneLocation type="plasmid" evidence="3 4">
    <name>unnamed2</name>
</geneLocation>
<reference evidence="3 4" key="1">
    <citation type="submission" date="2023-09" db="EMBL/GenBank/DDBJ databases">
        <title>Thioclava shenzhenensis sp. nov., a multidrug resistant bacteria-antagonizing species isolated from coastal seawater.</title>
        <authorList>
            <person name="Long M."/>
        </authorList>
    </citation>
    <scope>NUCLEOTIDE SEQUENCE [LARGE SCALE GENOMIC DNA]</scope>
    <source>
        <strain evidence="3 4">FTW29</strain>
        <plasmid evidence="3 4">unnamed2</plasmid>
    </source>
</reference>
<dbReference type="RefSeq" id="WP_330629540.1">
    <property type="nucleotide sequence ID" value="NZ_CP135445.1"/>
</dbReference>
<dbReference type="Gene3D" id="3.40.50.2000">
    <property type="entry name" value="Glycogen Phosphorylase B"/>
    <property type="match status" value="1"/>
</dbReference>
<gene>
    <name evidence="3" type="ORF">RPE78_16365</name>
</gene>
<dbReference type="CDD" id="cd03801">
    <property type="entry name" value="GT4_PimA-like"/>
    <property type="match status" value="1"/>
</dbReference>
<dbReference type="Proteomes" id="UP001623290">
    <property type="component" value="Plasmid unnamed2"/>
</dbReference>
<name>A0ABZ1E430_9RHOB</name>
<protein>
    <submittedName>
        <fullName evidence="3">Glycosyltransferase family 4 protein</fullName>
        <ecNumber evidence="3">2.4.-.-</ecNumber>
    </submittedName>
</protein>
<feature type="region of interest" description="Disordered" evidence="1">
    <location>
        <begin position="1"/>
        <end position="21"/>
    </location>
</feature>
<keyword evidence="3" id="KW-0614">Plasmid</keyword>
<dbReference type="EC" id="2.4.-.-" evidence="3"/>
<evidence type="ECO:0000259" key="2">
    <source>
        <dbReference type="Pfam" id="PF00534"/>
    </source>
</evidence>
<keyword evidence="3" id="KW-0808">Transferase</keyword>
<proteinExistence type="predicted"/>
<dbReference type="InterPro" id="IPR001296">
    <property type="entry name" value="Glyco_trans_1"/>
</dbReference>
<dbReference type="PANTHER" id="PTHR12526">
    <property type="entry name" value="GLYCOSYLTRANSFERASE"/>
    <property type="match status" value="1"/>
</dbReference>
<dbReference type="GO" id="GO:0016757">
    <property type="term" value="F:glycosyltransferase activity"/>
    <property type="evidence" value="ECO:0007669"/>
    <property type="project" value="UniProtKB-KW"/>
</dbReference>